<evidence type="ECO:0000313" key="2">
    <source>
        <dbReference type="EMBL" id="MFC7580214.1"/>
    </source>
</evidence>
<feature type="region of interest" description="Disordered" evidence="1">
    <location>
        <begin position="97"/>
        <end position="116"/>
    </location>
</feature>
<dbReference type="EMBL" id="JBHTEF010000001">
    <property type="protein sequence ID" value="MFC7580214.1"/>
    <property type="molecule type" value="Genomic_DNA"/>
</dbReference>
<accession>A0ABW2SJB8</accession>
<name>A0ABW2SJB8_9ACTO</name>
<sequence length="116" mass="12638">MPRSLFKLLWDTLGSGREIFADMAPSYDGARRLVVYHTDRRSPERMSDAIRAGTEDPARRLADQVAMVQQAAADAARAIGGVGASVRQMGQMTEDIAGAIHGSRARSGRVRRRGAR</sequence>
<organism evidence="2 3">
    <name type="scientific">Schaalia naturae</name>
    <dbReference type="NCBI Taxonomy" id="635203"/>
    <lineage>
        <taxon>Bacteria</taxon>
        <taxon>Bacillati</taxon>
        <taxon>Actinomycetota</taxon>
        <taxon>Actinomycetes</taxon>
        <taxon>Actinomycetales</taxon>
        <taxon>Actinomycetaceae</taxon>
        <taxon>Schaalia</taxon>
    </lineage>
</organism>
<feature type="compositionally biased region" description="Basic residues" evidence="1">
    <location>
        <begin position="103"/>
        <end position="116"/>
    </location>
</feature>
<keyword evidence="3" id="KW-1185">Reference proteome</keyword>
<comment type="caution">
    <text evidence="2">The sequence shown here is derived from an EMBL/GenBank/DDBJ whole genome shotgun (WGS) entry which is preliminary data.</text>
</comment>
<dbReference type="RefSeq" id="WP_380972010.1">
    <property type="nucleotide sequence ID" value="NZ_JBHTEF010000001.1"/>
</dbReference>
<evidence type="ECO:0000256" key="1">
    <source>
        <dbReference type="SAM" id="MobiDB-lite"/>
    </source>
</evidence>
<reference evidence="3" key="1">
    <citation type="journal article" date="2019" name="Int. J. Syst. Evol. Microbiol.">
        <title>The Global Catalogue of Microorganisms (GCM) 10K type strain sequencing project: providing services to taxonomists for standard genome sequencing and annotation.</title>
        <authorList>
            <consortium name="The Broad Institute Genomics Platform"/>
            <consortium name="The Broad Institute Genome Sequencing Center for Infectious Disease"/>
            <person name="Wu L."/>
            <person name="Ma J."/>
        </authorList>
    </citation>
    <scope>NUCLEOTIDE SEQUENCE [LARGE SCALE GENOMIC DNA]</scope>
    <source>
        <strain evidence="3">CCUG 56698</strain>
    </source>
</reference>
<evidence type="ECO:0000313" key="3">
    <source>
        <dbReference type="Proteomes" id="UP001596527"/>
    </source>
</evidence>
<proteinExistence type="predicted"/>
<gene>
    <name evidence="2" type="ORF">ACFQWG_03125</name>
</gene>
<protein>
    <submittedName>
        <fullName evidence="2">Uncharacterized protein</fullName>
    </submittedName>
</protein>
<dbReference type="Proteomes" id="UP001596527">
    <property type="component" value="Unassembled WGS sequence"/>
</dbReference>